<evidence type="ECO:0000313" key="1">
    <source>
        <dbReference type="EMBL" id="KAI9917245.1"/>
    </source>
</evidence>
<sequence length="291" mass="32178">MIKPEAVAWTTSGVAKLHLNGIQASTIHDHHRATWEPYDFNGGTVLAIAGPDFVVVAGDSRLSTGYSVLSREESKLHELTPTTVLGCPGSHNDIIQLRGVLTIRAQMYQHENDASMSSSAMAQLLMNTLYSRRFFPYYAFCILCGIDENGKGAVYTYDAIGSYDRVTRAAQGSGGHLMIPLLDNLVEHDTRSDPKKTLTLQETKDIIKDAFITAGEVRDEFFATTFDLEIFTRAIAWKFGRSRLPALSGRHLRLKKIKAVVNSVLKRCHVAYEGRTGAHGSTLDLNKYPNS</sequence>
<dbReference type="Proteomes" id="UP001163321">
    <property type="component" value="Chromosome 13"/>
</dbReference>
<reference evidence="1 2" key="1">
    <citation type="journal article" date="2022" name="bioRxiv">
        <title>The genome of the oomycete Peronosclerospora sorghi, a cosmopolitan pathogen of maize and sorghum, is inflated with dispersed pseudogenes.</title>
        <authorList>
            <person name="Fletcher K."/>
            <person name="Martin F."/>
            <person name="Isakeit T."/>
            <person name="Cavanaugh K."/>
            <person name="Magill C."/>
            <person name="Michelmore R."/>
        </authorList>
    </citation>
    <scope>NUCLEOTIDE SEQUENCE [LARGE SCALE GENOMIC DNA]</scope>
    <source>
        <strain evidence="1">P6</strain>
    </source>
</reference>
<dbReference type="EMBL" id="CM047592">
    <property type="protein sequence ID" value="KAI9917245.1"/>
    <property type="molecule type" value="Genomic_DNA"/>
</dbReference>
<accession>A0ACC0WEL2</accession>
<comment type="caution">
    <text evidence="1">The sequence shown here is derived from an EMBL/GenBank/DDBJ whole genome shotgun (WGS) entry which is preliminary data.</text>
</comment>
<proteinExistence type="predicted"/>
<name>A0ACC0WEL2_9STRA</name>
<protein>
    <submittedName>
        <fullName evidence="1">Uncharacterized protein</fullName>
    </submittedName>
</protein>
<gene>
    <name evidence="1" type="ORF">PsorP6_012609</name>
</gene>
<evidence type="ECO:0000313" key="2">
    <source>
        <dbReference type="Proteomes" id="UP001163321"/>
    </source>
</evidence>
<organism evidence="1 2">
    <name type="scientific">Peronosclerospora sorghi</name>
    <dbReference type="NCBI Taxonomy" id="230839"/>
    <lineage>
        <taxon>Eukaryota</taxon>
        <taxon>Sar</taxon>
        <taxon>Stramenopiles</taxon>
        <taxon>Oomycota</taxon>
        <taxon>Peronosporomycetes</taxon>
        <taxon>Peronosporales</taxon>
        <taxon>Peronosporaceae</taxon>
        <taxon>Peronosclerospora</taxon>
    </lineage>
</organism>
<keyword evidence="2" id="KW-1185">Reference proteome</keyword>